<dbReference type="RefSeq" id="WP_091342239.1">
    <property type="nucleotide sequence ID" value="NZ_FMHV01000002.1"/>
</dbReference>
<evidence type="ECO:0000313" key="5">
    <source>
        <dbReference type="EMBL" id="SCL27001.1"/>
    </source>
</evidence>
<name>A0A1C6SC01_9ACTN</name>
<evidence type="ECO:0000259" key="3">
    <source>
        <dbReference type="Pfam" id="PF00465"/>
    </source>
</evidence>
<feature type="domain" description="Alcohol dehydrogenase iron-type/glycerol dehydrogenase GldA" evidence="3">
    <location>
        <begin position="14"/>
        <end position="156"/>
    </location>
</feature>
<accession>A0A1C6SC01</accession>
<dbReference type="GO" id="GO:0046872">
    <property type="term" value="F:metal ion binding"/>
    <property type="evidence" value="ECO:0007669"/>
    <property type="project" value="InterPro"/>
</dbReference>
<protein>
    <submittedName>
        <fullName evidence="5">Maleylacetate reductase</fullName>
    </submittedName>
</protein>
<proteinExistence type="inferred from homology"/>
<dbReference type="PANTHER" id="PTHR11496">
    <property type="entry name" value="ALCOHOL DEHYDROGENASE"/>
    <property type="match status" value="1"/>
</dbReference>
<keyword evidence="6" id="KW-1185">Reference proteome</keyword>
<dbReference type="STRING" id="568872.GA0070624_3413"/>
<dbReference type="Gene3D" id="1.20.1090.10">
    <property type="entry name" value="Dehydroquinate synthase-like - alpha domain"/>
    <property type="match status" value="1"/>
</dbReference>
<feature type="domain" description="Fe-containing alcohol dehydrogenase-like C-terminal" evidence="4">
    <location>
        <begin position="167"/>
        <end position="353"/>
    </location>
</feature>
<dbReference type="Gene3D" id="3.40.50.1970">
    <property type="match status" value="1"/>
</dbReference>
<evidence type="ECO:0000259" key="4">
    <source>
        <dbReference type="Pfam" id="PF25137"/>
    </source>
</evidence>
<sequence length="374" mass="38499">MVEMKPLVQDSRLPARIVFAAGGLARLDEECEGLGLNSVLLIAGTAGSRLEAVIANLGGRLVAHHSRVIQHVPESLVHDVIDLARERAVDGVVTVGGGSATGLGKAVARETGLPLVAVPTTYAGSEMTPIYGTTTEEGKVTGRDWRVLPSTVIYDPDLTLTMSPELTASSGLNAIAHCLQGLWGTRTTPFTQAYAERGLATLYAALPRAVRHPHDASARGDALVGASLAGAALAGAGTGLHHAICHQLGGRFALRHSALHSAVLPQVIAYNTAAAPAALATIQRCLGEGHPQGAVADAVFTFAAALGAPTRLRDLGLPRAELANVAYAIVAAAPDNPADLTVDGVRGLLEAAWAGAYPATQRPTAQRGNPLEQA</sequence>
<dbReference type="Pfam" id="PF00465">
    <property type="entry name" value="Fe-ADH"/>
    <property type="match status" value="1"/>
</dbReference>
<dbReference type="PANTHER" id="PTHR11496:SF102">
    <property type="entry name" value="ALCOHOL DEHYDROGENASE 4"/>
    <property type="match status" value="1"/>
</dbReference>
<dbReference type="EMBL" id="FMHV01000002">
    <property type="protein sequence ID" value="SCL27001.1"/>
    <property type="molecule type" value="Genomic_DNA"/>
</dbReference>
<dbReference type="OrthoDB" id="3812122at2"/>
<dbReference type="GO" id="GO:0004022">
    <property type="term" value="F:alcohol dehydrogenase (NAD+) activity"/>
    <property type="evidence" value="ECO:0007669"/>
    <property type="project" value="TreeGrafter"/>
</dbReference>
<evidence type="ECO:0000256" key="2">
    <source>
        <dbReference type="ARBA" id="ARBA00023002"/>
    </source>
</evidence>
<dbReference type="InterPro" id="IPR056798">
    <property type="entry name" value="ADH_Fe_C"/>
</dbReference>
<reference evidence="6" key="1">
    <citation type="submission" date="2016-06" db="EMBL/GenBank/DDBJ databases">
        <authorList>
            <person name="Varghese N."/>
            <person name="Submissions Spin"/>
        </authorList>
    </citation>
    <scope>NUCLEOTIDE SEQUENCE [LARGE SCALE GENOMIC DNA]</scope>
    <source>
        <strain evidence="6">DSM 45431</strain>
    </source>
</reference>
<gene>
    <name evidence="5" type="ORF">GA0070624_3413</name>
</gene>
<evidence type="ECO:0000256" key="1">
    <source>
        <dbReference type="ARBA" id="ARBA00007358"/>
    </source>
</evidence>
<dbReference type="Proteomes" id="UP000199413">
    <property type="component" value="Unassembled WGS sequence"/>
</dbReference>
<evidence type="ECO:0000313" key="6">
    <source>
        <dbReference type="Proteomes" id="UP000199413"/>
    </source>
</evidence>
<comment type="similarity">
    <text evidence="1">Belongs to the iron-containing alcohol dehydrogenase family.</text>
</comment>
<dbReference type="InterPro" id="IPR039697">
    <property type="entry name" value="Alcohol_dehydrogenase_Fe"/>
</dbReference>
<dbReference type="SUPFAM" id="SSF56796">
    <property type="entry name" value="Dehydroquinate synthase-like"/>
    <property type="match status" value="1"/>
</dbReference>
<organism evidence="5 6">
    <name type="scientific">Micromonospora rhizosphaerae</name>
    <dbReference type="NCBI Taxonomy" id="568872"/>
    <lineage>
        <taxon>Bacteria</taxon>
        <taxon>Bacillati</taxon>
        <taxon>Actinomycetota</taxon>
        <taxon>Actinomycetes</taxon>
        <taxon>Micromonosporales</taxon>
        <taxon>Micromonosporaceae</taxon>
        <taxon>Micromonospora</taxon>
    </lineage>
</organism>
<dbReference type="AlphaFoldDB" id="A0A1C6SC01"/>
<dbReference type="Pfam" id="PF25137">
    <property type="entry name" value="ADH_Fe_C"/>
    <property type="match status" value="1"/>
</dbReference>
<dbReference type="InterPro" id="IPR001670">
    <property type="entry name" value="ADH_Fe/GldA"/>
</dbReference>
<keyword evidence="2" id="KW-0560">Oxidoreductase</keyword>